<dbReference type="AlphaFoldDB" id="A0A6C0HJL6"/>
<organism evidence="1">
    <name type="scientific">viral metagenome</name>
    <dbReference type="NCBI Taxonomy" id="1070528"/>
    <lineage>
        <taxon>unclassified sequences</taxon>
        <taxon>metagenomes</taxon>
        <taxon>organismal metagenomes</taxon>
    </lineage>
</organism>
<dbReference type="EMBL" id="MN739967">
    <property type="protein sequence ID" value="QHT80345.1"/>
    <property type="molecule type" value="Genomic_DNA"/>
</dbReference>
<sequence length="260" mass="30251">MKKLFIFLLLCIITCSSFVYAIRHSKPEGFTSSSKEHIRFMTPDDLRDLIETDEDKYISSMGKNDLAIRNVQSGKEYKQLVKNSFCEIDENLKKILTRSCLKVDETLSLKPNMLGIDLEKMSKLNWNIGCTSDEKYENGFPHTRNEVIILPLKIIAKRDDENTLCRLLLHEKVHIYQKVYKKEVEEELVSNQHFKVVGTRENDPANPDINGTKYSHSDMGLFYATYQNNPKSFSDIKYAKDSSSFEHPFEWVAYEIEKLL</sequence>
<protein>
    <submittedName>
        <fullName evidence="1">Uncharacterized protein</fullName>
    </submittedName>
</protein>
<proteinExistence type="predicted"/>
<accession>A0A6C0HJL6</accession>
<evidence type="ECO:0000313" key="1">
    <source>
        <dbReference type="EMBL" id="QHT80345.1"/>
    </source>
</evidence>
<name>A0A6C0HJL6_9ZZZZ</name>
<reference evidence="1" key="1">
    <citation type="journal article" date="2020" name="Nature">
        <title>Giant virus diversity and host interactions through global metagenomics.</title>
        <authorList>
            <person name="Schulz F."/>
            <person name="Roux S."/>
            <person name="Paez-Espino D."/>
            <person name="Jungbluth S."/>
            <person name="Walsh D.A."/>
            <person name="Denef V.J."/>
            <person name="McMahon K.D."/>
            <person name="Konstantinidis K.T."/>
            <person name="Eloe-Fadrosh E.A."/>
            <person name="Kyrpides N.C."/>
            <person name="Woyke T."/>
        </authorList>
    </citation>
    <scope>NUCLEOTIDE SEQUENCE</scope>
    <source>
        <strain evidence="1">GVMAG-M-3300023184-120</strain>
    </source>
</reference>